<dbReference type="InterPro" id="IPR018490">
    <property type="entry name" value="cNMP-bd_dom_sf"/>
</dbReference>
<organism evidence="2 3">
    <name type="scientific">Arachidicoccus ginsenosidivorans</name>
    <dbReference type="NCBI Taxonomy" id="496057"/>
    <lineage>
        <taxon>Bacteria</taxon>
        <taxon>Pseudomonadati</taxon>
        <taxon>Bacteroidota</taxon>
        <taxon>Chitinophagia</taxon>
        <taxon>Chitinophagales</taxon>
        <taxon>Chitinophagaceae</taxon>
        <taxon>Arachidicoccus</taxon>
    </lineage>
</organism>
<evidence type="ECO:0000313" key="2">
    <source>
        <dbReference type="EMBL" id="QEC71031.1"/>
    </source>
</evidence>
<dbReference type="PROSITE" id="PS50042">
    <property type="entry name" value="CNMP_BINDING_3"/>
    <property type="match status" value="1"/>
</dbReference>
<evidence type="ECO:0000259" key="1">
    <source>
        <dbReference type="PROSITE" id="PS50042"/>
    </source>
</evidence>
<dbReference type="InterPro" id="IPR000595">
    <property type="entry name" value="cNMP-bd_dom"/>
</dbReference>
<dbReference type="CDD" id="cd00038">
    <property type="entry name" value="CAP_ED"/>
    <property type="match status" value="1"/>
</dbReference>
<gene>
    <name evidence="2" type="ORF">FSB73_04410</name>
</gene>
<name>A0A5B8VJ10_9BACT</name>
<sequence>MFIHYKNKFPELSKLWDTYEGFQEKIHLPAKHVLLREGETAKYYYYIQKGVVRAYLRTNTGEEKTVQFFFETDGLSSFESFMRAVPSAFYVETLEPTEVTRLPKEKVLELFERLKASPSFMDMVIYIFSDRQIHYMNEFVSFLKDSPTERFENLIRERPHILQRVPQHYIASYLGVSSVHLSRIKAKLAGKH</sequence>
<proteinExistence type="predicted"/>
<dbReference type="EMBL" id="CP042434">
    <property type="protein sequence ID" value="QEC71031.1"/>
    <property type="molecule type" value="Genomic_DNA"/>
</dbReference>
<dbReference type="SUPFAM" id="SSF51206">
    <property type="entry name" value="cAMP-binding domain-like"/>
    <property type="match status" value="1"/>
</dbReference>
<dbReference type="InterPro" id="IPR014710">
    <property type="entry name" value="RmlC-like_jellyroll"/>
</dbReference>
<feature type="domain" description="Cyclic nucleotide-binding" evidence="1">
    <location>
        <begin position="11"/>
        <end position="111"/>
    </location>
</feature>
<dbReference type="KEGG" id="agi:FSB73_04410"/>
<dbReference type="AlphaFoldDB" id="A0A5B8VJ10"/>
<reference evidence="2 3" key="1">
    <citation type="journal article" date="2017" name="Int. J. Syst. Evol. Microbiol.">
        <title>Arachidicoccus ginsenosidivorans sp. nov., with ginsenoside-converting activity isolated from ginseng cultivating soil.</title>
        <authorList>
            <person name="Siddiqi M.Z."/>
            <person name="Aslam Z."/>
            <person name="Im W.T."/>
        </authorList>
    </citation>
    <scope>NUCLEOTIDE SEQUENCE [LARGE SCALE GENOMIC DNA]</scope>
    <source>
        <strain evidence="2 3">Gsoil 809</strain>
    </source>
</reference>
<accession>A0A5B8VJ10</accession>
<keyword evidence="3" id="KW-1185">Reference proteome</keyword>
<dbReference type="RefSeq" id="WP_146780290.1">
    <property type="nucleotide sequence ID" value="NZ_CP042434.1"/>
</dbReference>
<dbReference type="Gene3D" id="2.60.120.10">
    <property type="entry name" value="Jelly Rolls"/>
    <property type="match status" value="1"/>
</dbReference>
<dbReference type="OrthoDB" id="663011at2"/>
<dbReference type="Proteomes" id="UP000321291">
    <property type="component" value="Chromosome"/>
</dbReference>
<dbReference type="Pfam" id="PF00027">
    <property type="entry name" value="cNMP_binding"/>
    <property type="match status" value="1"/>
</dbReference>
<evidence type="ECO:0000313" key="3">
    <source>
        <dbReference type="Proteomes" id="UP000321291"/>
    </source>
</evidence>
<protein>
    <submittedName>
        <fullName evidence="2">Crp/Fnr family transcriptional regulator</fullName>
    </submittedName>
</protein>